<accession>A0A1M7RB80</accession>
<feature type="transmembrane region" description="Helical" evidence="6">
    <location>
        <begin position="191"/>
        <end position="210"/>
    </location>
</feature>
<feature type="transmembrane region" description="Helical" evidence="6">
    <location>
        <begin position="427"/>
        <end position="447"/>
    </location>
</feature>
<evidence type="ECO:0000256" key="6">
    <source>
        <dbReference type="SAM" id="Phobius"/>
    </source>
</evidence>
<dbReference type="Pfam" id="PF09678">
    <property type="entry name" value="Caa3_CtaG"/>
    <property type="match status" value="1"/>
</dbReference>
<dbReference type="PANTHER" id="PTHR34820">
    <property type="entry name" value="INNER MEMBRANE PROTEIN YEBZ"/>
    <property type="match status" value="1"/>
</dbReference>
<dbReference type="RefSeq" id="WP_073260837.1">
    <property type="nucleotide sequence ID" value="NZ_FRCS01000009.1"/>
</dbReference>
<feature type="transmembrane region" description="Helical" evidence="6">
    <location>
        <begin position="389"/>
        <end position="407"/>
    </location>
</feature>
<feature type="transmembrane region" description="Helical" evidence="6">
    <location>
        <begin position="216"/>
        <end position="239"/>
    </location>
</feature>
<evidence type="ECO:0000313" key="9">
    <source>
        <dbReference type="Proteomes" id="UP000184440"/>
    </source>
</evidence>
<feature type="transmembrane region" description="Helical" evidence="6">
    <location>
        <begin position="21"/>
        <end position="44"/>
    </location>
</feature>
<dbReference type="Proteomes" id="UP000184440">
    <property type="component" value="Unassembled WGS sequence"/>
</dbReference>
<dbReference type="InterPro" id="IPR019108">
    <property type="entry name" value="Caa3_assmbl_CtaG-rel"/>
</dbReference>
<comment type="subcellular location">
    <subcellularLocation>
        <location evidence="1">Cell membrane</location>
        <topology evidence="1">Multi-pass membrane protein</topology>
    </subcellularLocation>
</comment>
<evidence type="ECO:0000256" key="3">
    <source>
        <dbReference type="ARBA" id="ARBA00022692"/>
    </source>
</evidence>
<feature type="transmembrane region" description="Helical" evidence="6">
    <location>
        <begin position="628"/>
        <end position="651"/>
    </location>
</feature>
<evidence type="ECO:0000313" key="8">
    <source>
        <dbReference type="EMBL" id="SHN43575.1"/>
    </source>
</evidence>
<feature type="transmembrane region" description="Helical" evidence="6">
    <location>
        <begin position="572"/>
        <end position="594"/>
    </location>
</feature>
<evidence type="ECO:0000256" key="1">
    <source>
        <dbReference type="ARBA" id="ARBA00004651"/>
    </source>
</evidence>
<evidence type="ECO:0000259" key="7">
    <source>
        <dbReference type="Pfam" id="PF05425"/>
    </source>
</evidence>
<sequence>MGHATPRTTPPPGFTLPPDRAARLVAAAAVAAAVVTTALALGYGDGVGRSVDPGLPSPGALTSWGLPLSQLIGLLAASLVVGNLVAAVFWAPRSAVARSAVAPSAVAREGSPVVGIHRRVALRAAAVWAVAAAAAWLFTLSDLRGLPVTGILTADALGNVGLRTPDGQAGLLTVVAALAAAALCRRFGVAALIVAVIGIVPPAFVGPAVSTADHRTAVASALLSLVALTLWTGGLAAVLTRAVHDRETLHAVATRYGRAALLCLIAAAATAALSAYLVLAPSGTGLSSAYGQLVAVQLVVLAALAGVGHWRRTQTVPALGRDRRDPFVRFAVLELLLLGAAVGLSVALARTPAPLDAGDATVHHESAGQQMLGYDLPPVVSLWQLAADWRPDLLVLTLCAVAVAGYLRLEQRAHRAGTPWPFRRSAAWLAGVAVVAVATSSGVARYAPAFFSVTVIQHVLLGIVAPLLLVWGAPLTLALRVLRPGTGPVTGPGDRLPAALRSRPVRVLTTPVAVAGLWSAALFGTYFTGVFEESRWSYAVDLAVSGALLGTGYLLFWWLAGPDPRPSGRRTNRARIAVAVCAGGAAVTAGLLLIHGSRLVAADWYIGLLRVLALPWPWGSTSAGADQVVGGTVLWVTSAVVFAALVADRLAATLTGRRRQKSTGTDTSRAR</sequence>
<dbReference type="InterPro" id="IPR032694">
    <property type="entry name" value="CopC/D"/>
</dbReference>
<feature type="transmembrane region" description="Helical" evidence="6">
    <location>
        <begin position="327"/>
        <end position="349"/>
    </location>
</feature>
<dbReference type="Pfam" id="PF05425">
    <property type="entry name" value="CopD"/>
    <property type="match status" value="1"/>
</dbReference>
<dbReference type="AlphaFoldDB" id="A0A1M7RB80"/>
<gene>
    <name evidence="8" type="ORF">SAMN05443668_109237</name>
</gene>
<reference evidence="8 9" key="1">
    <citation type="submission" date="2016-11" db="EMBL/GenBank/DDBJ databases">
        <authorList>
            <person name="Jaros S."/>
            <person name="Januszkiewicz K."/>
            <person name="Wedrychowicz H."/>
        </authorList>
    </citation>
    <scope>NUCLEOTIDE SEQUENCE [LARGE SCALE GENOMIC DNA]</scope>
    <source>
        <strain evidence="8 9">DSM 46144</strain>
    </source>
</reference>
<protein>
    <submittedName>
        <fullName evidence="8">Putative copper resistance protein D</fullName>
    </submittedName>
</protein>
<dbReference type="GO" id="GO:0005886">
    <property type="term" value="C:plasma membrane"/>
    <property type="evidence" value="ECO:0007669"/>
    <property type="project" value="UniProtKB-SubCell"/>
</dbReference>
<feature type="transmembrane region" description="Helical" evidence="6">
    <location>
        <begin position="167"/>
        <end position="184"/>
    </location>
</feature>
<evidence type="ECO:0000256" key="4">
    <source>
        <dbReference type="ARBA" id="ARBA00022989"/>
    </source>
</evidence>
<feature type="domain" description="Copper resistance protein D" evidence="7">
    <location>
        <begin position="251"/>
        <end position="348"/>
    </location>
</feature>
<feature type="transmembrane region" description="Helical" evidence="6">
    <location>
        <begin position="64"/>
        <end position="90"/>
    </location>
</feature>
<dbReference type="EMBL" id="FRCS01000009">
    <property type="protein sequence ID" value="SHN43575.1"/>
    <property type="molecule type" value="Genomic_DNA"/>
</dbReference>
<evidence type="ECO:0000256" key="5">
    <source>
        <dbReference type="ARBA" id="ARBA00023136"/>
    </source>
</evidence>
<dbReference type="OrthoDB" id="5241646at2"/>
<feature type="transmembrane region" description="Helical" evidence="6">
    <location>
        <begin position="505"/>
        <end position="526"/>
    </location>
</feature>
<feature type="transmembrane region" description="Helical" evidence="6">
    <location>
        <begin position="459"/>
        <end position="479"/>
    </location>
</feature>
<keyword evidence="3 6" id="KW-0812">Transmembrane</keyword>
<keyword evidence="9" id="KW-1185">Reference proteome</keyword>
<dbReference type="PANTHER" id="PTHR34820:SF4">
    <property type="entry name" value="INNER MEMBRANE PROTEIN YEBZ"/>
    <property type="match status" value="1"/>
</dbReference>
<feature type="transmembrane region" description="Helical" evidence="6">
    <location>
        <begin position="289"/>
        <end position="307"/>
    </location>
</feature>
<organism evidence="8 9">
    <name type="scientific">Cryptosporangium aurantiacum</name>
    <dbReference type="NCBI Taxonomy" id="134849"/>
    <lineage>
        <taxon>Bacteria</taxon>
        <taxon>Bacillati</taxon>
        <taxon>Actinomycetota</taxon>
        <taxon>Actinomycetes</taxon>
        <taxon>Cryptosporangiales</taxon>
        <taxon>Cryptosporangiaceae</taxon>
        <taxon>Cryptosporangium</taxon>
    </lineage>
</organism>
<proteinExistence type="predicted"/>
<feature type="transmembrane region" description="Helical" evidence="6">
    <location>
        <begin position="259"/>
        <end position="277"/>
    </location>
</feature>
<name>A0A1M7RB80_9ACTN</name>
<dbReference type="STRING" id="134849.SAMN05443668_109237"/>
<dbReference type="InterPro" id="IPR008457">
    <property type="entry name" value="Cu-R_CopD_dom"/>
</dbReference>
<feature type="transmembrane region" description="Helical" evidence="6">
    <location>
        <begin position="120"/>
        <end position="138"/>
    </location>
</feature>
<keyword evidence="5 6" id="KW-0472">Membrane</keyword>
<keyword evidence="2" id="KW-1003">Cell membrane</keyword>
<feature type="transmembrane region" description="Helical" evidence="6">
    <location>
        <begin position="538"/>
        <end position="560"/>
    </location>
</feature>
<keyword evidence="4 6" id="KW-1133">Transmembrane helix</keyword>
<dbReference type="GO" id="GO:0006825">
    <property type="term" value="P:copper ion transport"/>
    <property type="evidence" value="ECO:0007669"/>
    <property type="project" value="InterPro"/>
</dbReference>
<evidence type="ECO:0000256" key="2">
    <source>
        <dbReference type="ARBA" id="ARBA00022475"/>
    </source>
</evidence>